<gene>
    <name evidence="1" type="ORF">AVEN_26337_1</name>
</gene>
<evidence type="ECO:0000313" key="1">
    <source>
        <dbReference type="EMBL" id="GBL80931.1"/>
    </source>
</evidence>
<name>A0A4Y2AM18_ARAVE</name>
<comment type="caution">
    <text evidence="1">The sequence shown here is derived from an EMBL/GenBank/DDBJ whole genome shotgun (WGS) entry which is preliminary data.</text>
</comment>
<reference evidence="1 2" key="1">
    <citation type="journal article" date="2019" name="Sci. Rep.">
        <title>Orb-weaving spider Araneus ventricosus genome elucidates the spidroin gene catalogue.</title>
        <authorList>
            <person name="Kono N."/>
            <person name="Nakamura H."/>
            <person name="Ohtoshi R."/>
            <person name="Moran D.A.P."/>
            <person name="Shinohara A."/>
            <person name="Yoshida Y."/>
            <person name="Fujiwara M."/>
            <person name="Mori M."/>
            <person name="Tomita M."/>
            <person name="Arakawa K."/>
        </authorList>
    </citation>
    <scope>NUCLEOTIDE SEQUENCE [LARGE SCALE GENOMIC DNA]</scope>
</reference>
<evidence type="ECO:0000313" key="2">
    <source>
        <dbReference type="Proteomes" id="UP000499080"/>
    </source>
</evidence>
<keyword evidence="2" id="KW-1185">Reference proteome</keyword>
<dbReference type="AlphaFoldDB" id="A0A4Y2AM18"/>
<accession>A0A4Y2AM18</accession>
<proteinExistence type="predicted"/>
<protein>
    <submittedName>
        <fullName evidence="1">Uncharacterized protein</fullName>
    </submittedName>
</protein>
<organism evidence="1 2">
    <name type="scientific">Araneus ventricosus</name>
    <name type="common">Orbweaver spider</name>
    <name type="synonym">Epeira ventricosa</name>
    <dbReference type="NCBI Taxonomy" id="182803"/>
    <lineage>
        <taxon>Eukaryota</taxon>
        <taxon>Metazoa</taxon>
        <taxon>Ecdysozoa</taxon>
        <taxon>Arthropoda</taxon>
        <taxon>Chelicerata</taxon>
        <taxon>Arachnida</taxon>
        <taxon>Araneae</taxon>
        <taxon>Araneomorphae</taxon>
        <taxon>Entelegynae</taxon>
        <taxon>Araneoidea</taxon>
        <taxon>Araneidae</taxon>
        <taxon>Araneus</taxon>
    </lineage>
</organism>
<dbReference type="Proteomes" id="UP000499080">
    <property type="component" value="Unassembled WGS sequence"/>
</dbReference>
<dbReference type="EMBL" id="BGPR01000023">
    <property type="protein sequence ID" value="GBL80931.1"/>
    <property type="molecule type" value="Genomic_DNA"/>
</dbReference>
<sequence>MTQKALPVLSSIFEPSVKILRPGTERNCFFRDILSSSWKIAGWNLVDGIWWMEFGGCCAVLVVIGVEVDIVVIRCFAQSGCSDVDRFLFCFDVERLDRKRPAVEKHLISVSNLSGTMFALAASTGLLQGEPVTESKDPWENE</sequence>